<dbReference type="AlphaFoldDB" id="A0A175W4G6"/>
<dbReference type="InterPro" id="IPR011333">
    <property type="entry name" value="SKP1/BTB/POZ_sf"/>
</dbReference>
<sequence length="195" mass="21961">MYDHILDPSGDVIFSLKNPNAPFAVWKDGKDNKSLTSMTRTVTFLVSSRHLTLASPVLKAALTGGWKEGAVDEASSLREISTEEWDVEAMAIVMSIIHHRWPNVPRIVSLELLAKIAVIVDYYQTHETVQVMSEPWIEHAQKSLPRSYGRKILLWMCISWVFKNPTIFEHVTAVAIKHCPGNMESLQLPIPSEAI</sequence>
<evidence type="ECO:0000313" key="2">
    <source>
        <dbReference type="Proteomes" id="UP000078237"/>
    </source>
</evidence>
<dbReference type="STRING" id="100816.A0A175W4G6"/>
<evidence type="ECO:0000313" key="1">
    <source>
        <dbReference type="EMBL" id="KXX78120.1"/>
    </source>
</evidence>
<evidence type="ECO:0008006" key="3">
    <source>
        <dbReference type="Google" id="ProtNLM"/>
    </source>
</evidence>
<dbReference type="OrthoDB" id="4584121at2759"/>
<name>A0A175W4G6_9PEZI</name>
<gene>
    <name evidence="1" type="ORF">MMYC01_205084</name>
</gene>
<dbReference type="EMBL" id="LCTW02000132">
    <property type="protein sequence ID" value="KXX78120.1"/>
    <property type="molecule type" value="Genomic_DNA"/>
</dbReference>
<organism evidence="1 2">
    <name type="scientific">Madurella mycetomatis</name>
    <dbReference type="NCBI Taxonomy" id="100816"/>
    <lineage>
        <taxon>Eukaryota</taxon>
        <taxon>Fungi</taxon>
        <taxon>Dikarya</taxon>
        <taxon>Ascomycota</taxon>
        <taxon>Pezizomycotina</taxon>
        <taxon>Sordariomycetes</taxon>
        <taxon>Sordariomycetidae</taxon>
        <taxon>Sordariales</taxon>
        <taxon>Sordariales incertae sedis</taxon>
        <taxon>Madurella</taxon>
    </lineage>
</organism>
<keyword evidence="2" id="KW-1185">Reference proteome</keyword>
<dbReference type="VEuPathDB" id="FungiDB:MMYC01_205084"/>
<comment type="caution">
    <text evidence="1">The sequence shown here is derived from an EMBL/GenBank/DDBJ whole genome shotgun (WGS) entry which is preliminary data.</text>
</comment>
<accession>A0A175W4G6</accession>
<proteinExistence type="predicted"/>
<feature type="non-terminal residue" evidence="1">
    <location>
        <position position="195"/>
    </location>
</feature>
<dbReference type="Proteomes" id="UP000078237">
    <property type="component" value="Unassembled WGS sequence"/>
</dbReference>
<reference evidence="1 2" key="1">
    <citation type="journal article" date="2016" name="Genome Announc.">
        <title>Genome Sequence of Madurella mycetomatis mm55, Isolated from a Human Mycetoma Case in Sudan.</title>
        <authorList>
            <person name="Smit S."/>
            <person name="Derks M.F."/>
            <person name="Bervoets S."/>
            <person name="Fahal A."/>
            <person name="van Leeuwen W."/>
            <person name="van Belkum A."/>
            <person name="van de Sande W.W."/>
        </authorList>
    </citation>
    <scope>NUCLEOTIDE SEQUENCE [LARGE SCALE GENOMIC DNA]</scope>
    <source>
        <strain evidence="2">mm55</strain>
    </source>
</reference>
<protein>
    <recommendedName>
        <fullName evidence="3">BTB domain-containing protein</fullName>
    </recommendedName>
</protein>
<dbReference type="Gene3D" id="3.30.710.10">
    <property type="entry name" value="Potassium Channel Kv1.1, Chain A"/>
    <property type="match status" value="1"/>
</dbReference>